<name>A0A081PNG4_STRMT</name>
<evidence type="ECO:0000256" key="1">
    <source>
        <dbReference type="SAM" id="Phobius"/>
    </source>
</evidence>
<keyword evidence="1" id="KW-1133">Transmembrane helix</keyword>
<evidence type="ECO:0000313" key="2">
    <source>
        <dbReference type="EMBL" id="KEQ32237.1"/>
    </source>
</evidence>
<dbReference type="PATRIC" id="fig|28037.99.peg.1396"/>
<feature type="transmembrane region" description="Helical" evidence="1">
    <location>
        <begin position="175"/>
        <end position="198"/>
    </location>
</feature>
<feature type="transmembrane region" description="Helical" evidence="1">
    <location>
        <begin position="218"/>
        <end position="236"/>
    </location>
</feature>
<dbReference type="AlphaFoldDB" id="A0A081PNG4"/>
<reference evidence="2 5" key="1">
    <citation type="submission" date="2014-05" db="EMBL/GenBank/DDBJ databases">
        <authorList>
            <person name="Daugherty S.C."/>
            <person name="Tallon L.J."/>
            <person name="Sadzewicz L."/>
            <person name="Kilian M."/>
            <person name="Tettelin H."/>
        </authorList>
    </citation>
    <scope>NUCLEOTIDE SEQUENCE [LARGE SCALE GENOMIC DNA]</scope>
    <source>
        <strain evidence="2 5">SK1126</strain>
    </source>
</reference>
<feature type="transmembrane region" description="Helical" evidence="1">
    <location>
        <begin position="59"/>
        <end position="79"/>
    </location>
</feature>
<accession>A0A081PNG4</accession>
<feature type="transmembrane region" description="Helical" evidence="1">
    <location>
        <begin position="145"/>
        <end position="163"/>
    </location>
</feature>
<dbReference type="Pfam" id="PF12730">
    <property type="entry name" value="ABC2_membrane_4"/>
    <property type="match status" value="1"/>
</dbReference>
<comment type="caution">
    <text evidence="2">The sequence shown here is derived from an EMBL/GenBank/DDBJ whole genome shotgun (WGS) entry which is preliminary data.</text>
</comment>
<evidence type="ECO:0000313" key="3">
    <source>
        <dbReference type="EMBL" id="ORO86785.1"/>
    </source>
</evidence>
<feature type="transmembrane region" description="Helical" evidence="1">
    <location>
        <begin position="20"/>
        <end position="39"/>
    </location>
</feature>
<keyword evidence="1" id="KW-0812">Transmembrane</keyword>
<keyword evidence="1" id="KW-0472">Membrane</keyword>
<evidence type="ECO:0000313" key="5">
    <source>
        <dbReference type="Proteomes" id="UP000028093"/>
    </source>
</evidence>
<dbReference type="Proteomes" id="UP000193849">
    <property type="component" value="Unassembled WGS sequence"/>
</dbReference>
<gene>
    <name evidence="4" type="ORF">B7697_06545</name>
    <name evidence="3" type="ORF">B7702_10595</name>
    <name evidence="2" type="ORF">SK1126_1484</name>
</gene>
<reference evidence="3" key="3">
    <citation type="submission" date="2017-04" db="EMBL/GenBank/DDBJ databases">
        <authorList>
            <person name="Afonso C.L."/>
            <person name="Miller P.J."/>
            <person name="Scott M.A."/>
            <person name="Spackman E."/>
            <person name="Goraichik I."/>
            <person name="Dimitrov K.M."/>
            <person name="Suarez D.L."/>
            <person name="Swayne D.E."/>
        </authorList>
    </citation>
    <scope>NUCLEOTIDE SEQUENCE</scope>
    <source>
        <strain evidence="4">RH_17024_08</strain>
        <strain evidence="3">RH_777_07</strain>
    </source>
</reference>
<dbReference type="CDD" id="cd21809">
    <property type="entry name" value="ABC-2_lan_permease-like"/>
    <property type="match status" value="1"/>
</dbReference>
<evidence type="ECO:0000313" key="6">
    <source>
        <dbReference type="Proteomes" id="UP000193102"/>
    </source>
</evidence>
<sequence>MMSYLSVEWRKTKKFSMLMIGISFLAFCSLIGLGIYFGAAYSMVEESEKVPVLWGQLTFYYSQLFFPILVSLYVAMMLGKEFDRKNIEFLRANNVSLGKLLLAKEIVIIFFIAVLQLFLFGIFYVSAHLAHLEISNLFTYLKWDLLGIFGTISMMAVQFFVTAKTRVFSKSVGIGAIGTFVGFMMLFVSDKLSLIYPYSQAMVAMRSRNLIDFNLVEILLFIIVNILLWGIFHTLSNKELHK</sequence>
<dbReference type="EMBL" id="NCVI01000020">
    <property type="protein sequence ID" value="ORO98374.1"/>
    <property type="molecule type" value="Genomic_DNA"/>
</dbReference>
<protein>
    <submittedName>
        <fullName evidence="3">ABC transporter permease</fullName>
    </submittedName>
    <submittedName>
        <fullName evidence="2">ABC-2 transporter family protein</fullName>
    </submittedName>
</protein>
<reference evidence="6 7" key="2">
    <citation type="journal article" date="2016" name="Eur. J. Clin. Microbiol. Infect. Dis.">
        <title>Whole genome sequencing as a tool for phylogenetic analysis of clinical strains of Mitis group streptococci.</title>
        <authorList>
            <person name="Rasmussen L.H."/>
            <person name="Dargis R."/>
            <person name="Hojholt K."/>
            <person name="Christensen J.J."/>
            <person name="Skovgaard O."/>
            <person name="Justesen U.S."/>
            <person name="Rosenvinge F.S."/>
            <person name="Moser C."/>
            <person name="Lukjancenko O."/>
            <person name="Rasmussen S."/>
            <person name="Nielsen X.C."/>
        </authorList>
    </citation>
    <scope>NUCLEOTIDE SEQUENCE [LARGE SCALE GENOMIC DNA]</scope>
    <source>
        <strain evidence="4 6">RH_17024_08</strain>
        <strain evidence="3 7">RH_777_07</strain>
    </source>
</reference>
<feature type="transmembrane region" description="Helical" evidence="1">
    <location>
        <begin position="100"/>
        <end position="125"/>
    </location>
</feature>
<dbReference type="Proteomes" id="UP000193102">
    <property type="component" value="Unassembled WGS sequence"/>
</dbReference>
<evidence type="ECO:0000313" key="4">
    <source>
        <dbReference type="EMBL" id="ORO98374.1"/>
    </source>
</evidence>
<proteinExistence type="predicted"/>
<dbReference type="Proteomes" id="UP000028093">
    <property type="component" value="Unassembled WGS sequence"/>
</dbReference>
<organism evidence="2 5">
    <name type="scientific">Streptococcus mitis</name>
    <dbReference type="NCBI Taxonomy" id="28037"/>
    <lineage>
        <taxon>Bacteria</taxon>
        <taxon>Bacillati</taxon>
        <taxon>Bacillota</taxon>
        <taxon>Bacilli</taxon>
        <taxon>Lactobacillales</taxon>
        <taxon>Streptococcaceae</taxon>
        <taxon>Streptococcus</taxon>
        <taxon>Streptococcus mitis group</taxon>
    </lineage>
</organism>
<dbReference type="EMBL" id="NCVD01000051">
    <property type="protein sequence ID" value="ORO86785.1"/>
    <property type="molecule type" value="Genomic_DNA"/>
</dbReference>
<evidence type="ECO:0000313" key="7">
    <source>
        <dbReference type="Proteomes" id="UP000193849"/>
    </source>
</evidence>
<dbReference type="EMBL" id="JPFT01000007">
    <property type="protein sequence ID" value="KEQ32237.1"/>
    <property type="molecule type" value="Genomic_DNA"/>
</dbReference>
<dbReference type="RefSeq" id="WP_033682222.1">
    <property type="nucleotide sequence ID" value="NZ_JASHBY010000001.1"/>
</dbReference>